<gene>
    <name evidence="2" type="ORF">E3O21_19235</name>
    <name evidence="1" type="ORF">SAMN05216368_11291</name>
</gene>
<dbReference type="RefSeq" id="WP_104087927.1">
    <property type="nucleotide sequence ID" value="NZ_FNIB01000012.1"/>
</dbReference>
<evidence type="ECO:0000313" key="3">
    <source>
        <dbReference type="Proteomes" id="UP000199639"/>
    </source>
</evidence>
<proteinExistence type="predicted"/>
<dbReference type="EMBL" id="FNIB01000012">
    <property type="protein sequence ID" value="SDO21534.1"/>
    <property type="molecule type" value="Genomic_DNA"/>
</dbReference>
<name>A0A4R8UU43_9MICO</name>
<dbReference type="Proteomes" id="UP000298252">
    <property type="component" value="Unassembled WGS sequence"/>
</dbReference>
<reference evidence="1 3" key="1">
    <citation type="submission" date="2016-10" db="EMBL/GenBank/DDBJ databases">
        <authorList>
            <person name="Varghese N."/>
            <person name="Submissions S."/>
        </authorList>
    </citation>
    <scope>NUCLEOTIDE SEQUENCE [LARGE SCALE GENOMIC DNA]</scope>
    <source>
        <strain evidence="1 3">CGMCC 1.11215</strain>
    </source>
</reference>
<organism evidence="1 3">
    <name type="scientific">Cryobacterium flavum</name>
    <dbReference type="NCBI Taxonomy" id="1424659"/>
    <lineage>
        <taxon>Bacteria</taxon>
        <taxon>Bacillati</taxon>
        <taxon>Actinomycetota</taxon>
        <taxon>Actinomycetes</taxon>
        <taxon>Micrococcales</taxon>
        <taxon>Microbacteriaceae</taxon>
        <taxon>Cryobacterium</taxon>
    </lineage>
</organism>
<dbReference type="STRING" id="1424659.SAMN05216368_11291"/>
<accession>A0A4R8UU43</accession>
<dbReference type="EMBL" id="SOFD01000044">
    <property type="protein sequence ID" value="TFB71973.1"/>
    <property type="molecule type" value="Genomic_DNA"/>
</dbReference>
<keyword evidence="4" id="KW-1185">Reference proteome</keyword>
<dbReference type="AlphaFoldDB" id="A0A4R8UU43"/>
<reference evidence="2 4" key="2">
    <citation type="submission" date="2019-03" db="EMBL/GenBank/DDBJ databases">
        <title>Genomics of glacier-inhabiting Cryobacterium strains.</title>
        <authorList>
            <person name="Liu Q."/>
            <person name="Xin Y.-H."/>
        </authorList>
    </citation>
    <scope>NUCLEOTIDE SEQUENCE [LARGE SCALE GENOMIC DNA]</scope>
    <source>
        <strain evidence="2 4">Hh8</strain>
    </source>
</reference>
<sequence length="63" mass="6612">MSLARLTEDLSADDLTALEAAITALVAGTSEVVMTSGRFSWIAFRPITTGSNQHDTGAQGDSR</sequence>
<protein>
    <submittedName>
        <fullName evidence="1">Uncharacterized protein</fullName>
    </submittedName>
</protein>
<dbReference type="Proteomes" id="UP000199639">
    <property type="component" value="Unassembled WGS sequence"/>
</dbReference>
<evidence type="ECO:0000313" key="4">
    <source>
        <dbReference type="Proteomes" id="UP000298252"/>
    </source>
</evidence>
<evidence type="ECO:0000313" key="1">
    <source>
        <dbReference type="EMBL" id="SDO21534.1"/>
    </source>
</evidence>
<evidence type="ECO:0000313" key="2">
    <source>
        <dbReference type="EMBL" id="TFB71973.1"/>
    </source>
</evidence>